<dbReference type="InterPro" id="IPR035980">
    <property type="entry name" value="Ribosomal_bS6_sf"/>
</dbReference>
<dbReference type="RefSeq" id="WP_011179238.1">
    <property type="nucleotide sequence ID" value="NZ_KL446932.1"/>
</dbReference>
<dbReference type="HAMAP" id="MF_00360">
    <property type="entry name" value="Ribosomal_bS6"/>
    <property type="match status" value="1"/>
</dbReference>
<dbReference type="InterPro" id="IPR014717">
    <property type="entry name" value="Transl_elong_EF1B/ribsomal_bS6"/>
</dbReference>
<feature type="compositionally biased region" description="Basic and acidic residues" evidence="7">
    <location>
        <begin position="117"/>
        <end position="130"/>
    </location>
</feature>
<gene>
    <name evidence="6" type="primary">rpsF</name>
    <name evidence="8" type="ORF">O7U_00171</name>
</gene>
<dbReference type="SUPFAM" id="SSF54995">
    <property type="entry name" value="Ribosomal protein S6"/>
    <property type="match status" value="1"/>
</dbReference>
<evidence type="ECO:0000256" key="2">
    <source>
        <dbReference type="ARBA" id="ARBA00022980"/>
    </source>
</evidence>
<evidence type="ECO:0000256" key="4">
    <source>
        <dbReference type="ARBA" id="ARBA00035104"/>
    </source>
</evidence>
<evidence type="ECO:0000256" key="6">
    <source>
        <dbReference type="HAMAP-Rule" id="MF_00360"/>
    </source>
</evidence>
<feature type="region of interest" description="Disordered" evidence="7">
    <location>
        <begin position="117"/>
        <end position="136"/>
    </location>
</feature>
<reference evidence="8 9" key="1">
    <citation type="submission" date="2012-04" db="EMBL/GenBank/DDBJ databases">
        <title>The Genome Sequence of Bartonella quintana JK 68.</title>
        <authorList>
            <consortium name="The Broad Institute Genome Sequencing Platform"/>
            <consortium name="The Broad Institute Genome Sequencing Center for Infectious Disease"/>
            <person name="Feldgarden M."/>
            <person name="Kirby J."/>
            <person name="Kosoy M."/>
            <person name="Birtles R."/>
            <person name="Probert W.S."/>
            <person name="Chiaraviglio L."/>
            <person name="Walker B."/>
            <person name="Young S.K."/>
            <person name="Zeng Q."/>
            <person name="Gargeya S."/>
            <person name="Fitzgerald M."/>
            <person name="Haas B."/>
            <person name="Abouelleil A."/>
            <person name="Alvarado L."/>
            <person name="Arachchi H.M."/>
            <person name="Berlin A.M."/>
            <person name="Chapman S.B."/>
            <person name="Goldberg J."/>
            <person name="Griggs A."/>
            <person name="Gujja S."/>
            <person name="Hansen M."/>
            <person name="Howarth C."/>
            <person name="Imamovic A."/>
            <person name="Larimer J."/>
            <person name="McCowen C."/>
            <person name="Montmayeur A."/>
            <person name="Murphy C."/>
            <person name="Neiman D."/>
            <person name="Pearson M."/>
            <person name="Priest M."/>
            <person name="Roberts A."/>
            <person name="Saif S."/>
            <person name="Shea T."/>
            <person name="Sisk P."/>
            <person name="Sykes S."/>
            <person name="Wortman J."/>
            <person name="Nusbaum C."/>
            <person name="Birren B."/>
        </authorList>
    </citation>
    <scope>NUCLEOTIDE SEQUENCE [LARGE SCALE GENOMIC DNA]</scope>
    <source>
        <strain evidence="8 9">JK 68</strain>
    </source>
</reference>
<accession>A0ABR4SSJ5</accession>
<proteinExistence type="inferred from homology"/>
<dbReference type="Proteomes" id="UP000027143">
    <property type="component" value="Unassembled WGS sequence"/>
</dbReference>
<evidence type="ECO:0000313" key="9">
    <source>
        <dbReference type="Proteomes" id="UP000027143"/>
    </source>
</evidence>
<protein>
    <recommendedName>
        <fullName evidence="5 6">Small ribosomal subunit protein bS6</fullName>
    </recommendedName>
</protein>
<evidence type="ECO:0000256" key="7">
    <source>
        <dbReference type="SAM" id="MobiDB-lite"/>
    </source>
</evidence>
<evidence type="ECO:0000313" key="8">
    <source>
        <dbReference type="EMBL" id="KEC66897.1"/>
    </source>
</evidence>
<keyword evidence="2 6" id="KW-0689">Ribosomal protein</keyword>
<dbReference type="CDD" id="cd00473">
    <property type="entry name" value="bS6"/>
    <property type="match status" value="1"/>
</dbReference>
<keyword evidence="6" id="KW-0699">rRNA-binding</keyword>
<dbReference type="EMBL" id="AHPD01000002">
    <property type="protein sequence ID" value="KEC66897.1"/>
    <property type="molecule type" value="Genomic_DNA"/>
</dbReference>
<dbReference type="InterPro" id="IPR020814">
    <property type="entry name" value="Ribosomal_S6_plastid/chlpt"/>
</dbReference>
<sequence>MALYEHIFLARQDIAPQQVDELLSLYKSVIEAHGGKVGRVENWGLRPLAYRIRKNRKAYYVLINIDAPATAIAEVERQMHINEDILRYMTVRVEKHEKEKSAMFSRLDRNGHIGLDEERSRSSRRQREDVIEGVEL</sequence>
<evidence type="ECO:0000256" key="5">
    <source>
        <dbReference type="ARBA" id="ARBA00035294"/>
    </source>
</evidence>
<evidence type="ECO:0000256" key="1">
    <source>
        <dbReference type="ARBA" id="ARBA00009512"/>
    </source>
</evidence>
<organism evidence="8 9">
    <name type="scientific">Bartonella quintana JK 68</name>
    <dbReference type="NCBI Taxonomy" id="1134503"/>
    <lineage>
        <taxon>Bacteria</taxon>
        <taxon>Pseudomonadati</taxon>
        <taxon>Pseudomonadota</taxon>
        <taxon>Alphaproteobacteria</taxon>
        <taxon>Hyphomicrobiales</taxon>
        <taxon>Bartonellaceae</taxon>
        <taxon>Bartonella</taxon>
    </lineage>
</organism>
<dbReference type="Gene3D" id="3.30.70.60">
    <property type="match status" value="1"/>
</dbReference>
<keyword evidence="3 6" id="KW-0687">Ribonucleoprotein</keyword>
<dbReference type="PANTHER" id="PTHR21011">
    <property type="entry name" value="MITOCHONDRIAL 28S RIBOSOMAL PROTEIN S6"/>
    <property type="match status" value="1"/>
</dbReference>
<comment type="function">
    <text evidence="4 6">Binds together with bS18 to 16S ribosomal RNA.</text>
</comment>
<comment type="similarity">
    <text evidence="1 6">Belongs to the bacterial ribosomal protein bS6 family.</text>
</comment>
<dbReference type="NCBIfam" id="TIGR00166">
    <property type="entry name" value="S6"/>
    <property type="match status" value="1"/>
</dbReference>
<keyword evidence="6" id="KW-0694">RNA-binding</keyword>
<dbReference type="InterPro" id="IPR000529">
    <property type="entry name" value="Ribosomal_bS6"/>
</dbReference>
<dbReference type="GeneID" id="56533181"/>
<dbReference type="PANTHER" id="PTHR21011:SF1">
    <property type="entry name" value="SMALL RIBOSOMAL SUBUNIT PROTEIN BS6M"/>
    <property type="match status" value="1"/>
</dbReference>
<name>A0ABR4SSJ5_BARQI</name>
<keyword evidence="9" id="KW-1185">Reference proteome</keyword>
<dbReference type="GO" id="GO:0005840">
    <property type="term" value="C:ribosome"/>
    <property type="evidence" value="ECO:0007669"/>
    <property type="project" value="UniProtKB-KW"/>
</dbReference>
<evidence type="ECO:0000256" key="3">
    <source>
        <dbReference type="ARBA" id="ARBA00023274"/>
    </source>
</evidence>
<dbReference type="Pfam" id="PF01250">
    <property type="entry name" value="Ribosomal_S6"/>
    <property type="match status" value="1"/>
</dbReference>
<comment type="caution">
    <text evidence="8">The sequence shown here is derived from an EMBL/GenBank/DDBJ whole genome shotgun (WGS) entry which is preliminary data.</text>
</comment>